<comment type="caution">
    <text evidence="8">Lacks conserved residue(s) required for the propagation of feature annotation.</text>
</comment>
<protein>
    <recommendedName>
        <fullName evidence="8">Probable molybdenum cofactor guanylyltransferase</fullName>
        <shortName evidence="8">MoCo guanylyltransferase</shortName>
        <ecNumber evidence="8">2.7.7.77</ecNumber>
    </recommendedName>
    <alternativeName>
        <fullName evidence="8">GTP:molybdopterin guanylyltransferase</fullName>
    </alternativeName>
    <alternativeName>
        <fullName evidence="8">Mo-MPT guanylyltransferase</fullName>
    </alternativeName>
    <alternativeName>
        <fullName evidence="8">Molybdopterin guanylyltransferase</fullName>
    </alternativeName>
    <alternativeName>
        <fullName evidence="8">Molybdopterin-guanine dinucleotide synthase</fullName>
        <shortName evidence="8">MGD synthase</shortName>
    </alternativeName>
</protein>
<dbReference type="EMBL" id="JACHGO010000003">
    <property type="protein sequence ID" value="MBB5143190.1"/>
    <property type="molecule type" value="Genomic_DNA"/>
</dbReference>
<keyword evidence="4 8" id="KW-0547">Nucleotide-binding</keyword>
<evidence type="ECO:0000256" key="7">
    <source>
        <dbReference type="ARBA" id="ARBA00023150"/>
    </source>
</evidence>
<dbReference type="Pfam" id="PF12804">
    <property type="entry name" value="NTP_transf_3"/>
    <property type="match status" value="1"/>
</dbReference>
<dbReference type="GO" id="GO:0061603">
    <property type="term" value="F:molybdenum cofactor guanylyltransferase activity"/>
    <property type="evidence" value="ECO:0007669"/>
    <property type="project" value="UniProtKB-EC"/>
</dbReference>
<dbReference type="Gene3D" id="3.90.550.10">
    <property type="entry name" value="Spore Coat Polysaccharide Biosynthesis Protein SpsA, Chain A"/>
    <property type="match status" value="1"/>
</dbReference>
<evidence type="ECO:0000313" key="10">
    <source>
        <dbReference type="EMBL" id="MBB5143190.1"/>
    </source>
</evidence>
<dbReference type="Proteomes" id="UP000539075">
    <property type="component" value="Unassembled WGS sequence"/>
</dbReference>
<dbReference type="GO" id="GO:0005737">
    <property type="term" value="C:cytoplasm"/>
    <property type="evidence" value="ECO:0007669"/>
    <property type="project" value="UniProtKB-SubCell"/>
</dbReference>
<keyword evidence="7 8" id="KW-0501">Molybdenum cofactor biosynthesis</keyword>
<keyword evidence="3 8" id="KW-0479">Metal-binding</keyword>
<dbReference type="InterPro" id="IPR025877">
    <property type="entry name" value="MobA-like_NTP_Trfase"/>
</dbReference>
<feature type="domain" description="MobA-like NTP transferase" evidence="9">
    <location>
        <begin position="12"/>
        <end position="179"/>
    </location>
</feature>
<comment type="similarity">
    <text evidence="8">Belongs to the MobA family.</text>
</comment>
<dbReference type="GO" id="GO:0006777">
    <property type="term" value="P:Mo-molybdopterin cofactor biosynthetic process"/>
    <property type="evidence" value="ECO:0007669"/>
    <property type="project" value="UniProtKB-KW"/>
</dbReference>
<feature type="binding site" evidence="8">
    <location>
        <position position="27"/>
    </location>
    <ligand>
        <name>GTP</name>
        <dbReference type="ChEBI" id="CHEBI:37565"/>
    </ligand>
</feature>
<accession>A0A7W8C3T6</accession>
<dbReference type="PANTHER" id="PTHR19136:SF81">
    <property type="entry name" value="MOLYBDENUM COFACTOR GUANYLYLTRANSFERASE"/>
    <property type="match status" value="1"/>
</dbReference>
<keyword evidence="2 8" id="KW-0808">Transferase</keyword>
<dbReference type="GO" id="GO:0005525">
    <property type="term" value="F:GTP binding"/>
    <property type="evidence" value="ECO:0007669"/>
    <property type="project" value="UniProtKB-UniRule"/>
</dbReference>
<keyword evidence="6 8" id="KW-0342">GTP-binding</keyword>
<dbReference type="EC" id="2.7.7.77" evidence="8"/>
<comment type="caution">
    <text evidence="10">The sequence shown here is derived from an EMBL/GenBank/DDBJ whole genome shotgun (WGS) entry which is preliminary data.</text>
</comment>
<evidence type="ECO:0000256" key="4">
    <source>
        <dbReference type="ARBA" id="ARBA00022741"/>
    </source>
</evidence>
<dbReference type="GO" id="GO:0046872">
    <property type="term" value="F:metal ion binding"/>
    <property type="evidence" value="ECO:0007669"/>
    <property type="project" value="UniProtKB-KW"/>
</dbReference>
<keyword evidence="1 8" id="KW-0963">Cytoplasm</keyword>
<evidence type="ECO:0000256" key="2">
    <source>
        <dbReference type="ARBA" id="ARBA00022679"/>
    </source>
</evidence>
<dbReference type="SUPFAM" id="SSF53448">
    <property type="entry name" value="Nucleotide-diphospho-sugar transferases"/>
    <property type="match status" value="1"/>
</dbReference>
<reference evidence="10 11" key="1">
    <citation type="submission" date="2020-08" db="EMBL/GenBank/DDBJ databases">
        <title>Genomic Encyclopedia of Type Strains, Phase IV (KMG-IV): sequencing the most valuable type-strain genomes for metagenomic binning, comparative biology and taxonomic classification.</title>
        <authorList>
            <person name="Goeker M."/>
        </authorList>
    </citation>
    <scope>NUCLEOTIDE SEQUENCE [LARGE SCALE GENOMIC DNA]</scope>
    <source>
        <strain evidence="10 11">DSM 11275</strain>
    </source>
</reference>
<dbReference type="PANTHER" id="PTHR19136">
    <property type="entry name" value="MOLYBDENUM COFACTOR GUANYLYLTRANSFERASE"/>
    <property type="match status" value="1"/>
</dbReference>
<evidence type="ECO:0000256" key="5">
    <source>
        <dbReference type="ARBA" id="ARBA00022842"/>
    </source>
</evidence>
<dbReference type="HAMAP" id="MF_00316">
    <property type="entry name" value="MobA"/>
    <property type="match status" value="1"/>
</dbReference>
<keyword evidence="5 8" id="KW-0460">Magnesium</keyword>
<organism evidence="10 11">
    <name type="scientific">Desulfovibrio intestinalis</name>
    <dbReference type="NCBI Taxonomy" id="58621"/>
    <lineage>
        <taxon>Bacteria</taxon>
        <taxon>Pseudomonadati</taxon>
        <taxon>Thermodesulfobacteriota</taxon>
        <taxon>Desulfovibrionia</taxon>
        <taxon>Desulfovibrionales</taxon>
        <taxon>Desulfovibrionaceae</taxon>
        <taxon>Desulfovibrio</taxon>
    </lineage>
</organism>
<dbReference type="AlphaFoldDB" id="A0A7W8C3T6"/>
<evidence type="ECO:0000256" key="1">
    <source>
        <dbReference type="ARBA" id="ARBA00022490"/>
    </source>
</evidence>
<gene>
    <name evidence="8" type="primary">mobA</name>
    <name evidence="10" type="ORF">HNQ38_001278</name>
</gene>
<keyword evidence="10" id="KW-0548">Nucleotidyltransferase</keyword>
<evidence type="ECO:0000313" key="11">
    <source>
        <dbReference type="Proteomes" id="UP000539075"/>
    </source>
</evidence>
<evidence type="ECO:0000259" key="9">
    <source>
        <dbReference type="Pfam" id="PF12804"/>
    </source>
</evidence>
<comment type="function">
    <text evidence="8">Transfers a GMP moiety from GTP to Mo-molybdopterin (Mo-MPT) cofactor (Moco or molybdenum cofactor) to form Mo-molybdopterin guanine dinucleotide (Mo-MGD) cofactor.</text>
</comment>
<dbReference type="InterPro" id="IPR029044">
    <property type="entry name" value="Nucleotide-diphossugar_trans"/>
</dbReference>
<dbReference type="RefSeq" id="WP_183718538.1">
    <property type="nucleotide sequence ID" value="NZ_JACHGO010000003.1"/>
</dbReference>
<evidence type="ECO:0000256" key="8">
    <source>
        <dbReference type="HAMAP-Rule" id="MF_00316"/>
    </source>
</evidence>
<dbReference type="InterPro" id="IPR013482">
    <property type="entry name" value="Molybde_CF_guanTrfase"/>
</dbReference>
<comment type="domain">
    <text evidence="8">The N-terminal domain determines nucleotide recognition and specific binding, while the C-terminal domain determines the specific binding to the target protein.</text>
</comment>
<keyword evidence="11" id="KW-1185">Reference proteome</keyword>
<comment type="subcellular location">
    <subcellularLocation>
        <location evidence="8">Cytoplasm</location>
    </subcellularLocation>
</comment>
<feature type="binding site" evidence="8">
    <location>
        <begin position="15"/>
        <end position="17"/>
    </location>
    <ligand>
        <name>GTP</name>
        <dbReference type="ChEBI" id="CHEBI:37565"/>
    </ligand>
</feature>
<sequence>MNLNEGRGPVAGVVLAGGLSSRMGKDKALLRLLPLTTAAAAEPLEESADGSMLARAHSLLLSLLPVCFVSCRVDAPRQGYECVFDAVQGVGPTAGLHAALCRAEELGYAAVLALSCDLPFMDTSTLRRLLAARSQAPVTSLVTAYRERLTGRVQALTAIYEVAALPYFSDALAQGQRRLASVVPREFQSFLDYEPEESGPFFNCNTPEDLASAQAMLEHKIHGF</sequence>
<comment type="catalytic activity">
    <reaction evidence="8">
        <text>Mo-molybdopterin + GTP + H(+) = Mo-molybdopterin guanine dinucleotide + diphosphate</text>
        <dbReference type="Rhea" id="RHEA:34243"/>
        <dbReference type="ChEBI" id="CHEBI:15378"/>
        <dbReference type="ChEBI" id="CHEBI:33019"/>
        <dbReference type="ChEBI" id="CHEBI:37565"/>
        <dbReference type="ChEBI" id="CHEBI:71302"/>
        <dbReference type="ChEBI" id="CHEBI:71310"/>
        <dbReference type="EC" id="2.7.7.77"/>
    </reaction>
</comment>
<evidence type="ECO:0000256" key="3">
    <source>
        <dbReference type="ARBA" id="ARBA00022723"/>
    </source>
</evidence>
<comment type="cofactor">
    <cofactor evidence="8">
        <name>Mg(2+)</name>
        <dbReference type="ChEBI" id="CHEBI:18420"/>
    </cofactor>
</comment>
<dbReference type="CDD" id="cd02503">
    <property type="entry name" value="MobA"/>
    <property type="match status" value="1"/>
</dbReference>
<name>A0A7W8C3T6_9BACT</name>
<feature type="binding site" evidence="8">
    <location>
        <position position="117"/>
    </location>
    <ligand>
        <name>Mg(2+)</name>
        <dbReference type="ChEBI" id="CHEBI:18420"/>
    </ligand>
</feature>
<feature type="binding site" evidence="8">
    <location>
        <position position="85"/>
    </location>
    <ligand>
        <name>GTP</name>
        <dbReference type="ChEBI" id="CHEBI:37565"/>
    </ligand>
</feature>
<feature type="binding site" evidence="8">
    <location>
        <position position="117"/>
    </location>
    <ligand>
        <name>GTP</name>
        <dbReference type="ChEBI" id="CHEBI:37565"/>
    </ligand>
</feature>
<proteinExistence type="inferred from homology"/>
<evidence type="ECO:0000256" key="6">
    <source>
        <dbReference type="ARBA" id="ARBA00023134"/>
    </source>
</evidence>